<feature type="compositionally biased region" description="Polar residues" evidence="1">
    <location>
        <begin position="191"/>
        <end position="201"/>
    </location>
</feature>
<dbReference type="Proteomes" id="UP000504617">
    <property type="component" value="Unplaced"/>
</dbReference>
<feature type="compositionally biased region" description="Basic and acidic residues" evidence="1">
    <location>
        <begin position="1"/>
        <end position="10"/>
    </location>
</feature>
<evidence type="ECO:0000256" key="1">
    <source>
        <dbReference type="SAM" id="MobiDB-lite"/>
    </source>
</evidence>
<feature type="compositionally biased region" description="Basic residues" evidence="1">
    <location>
        <begin position="11"/>
        <end position="20"/>
    </location>
</feature>
<sequence length="470" mass="51859">MSPEEKEKTQEHKRREKKSVKSFSDGHQKDVSTTLFHENQTKRGQRSPTRQNDKEIKRKAKASNVSSTSPVKSKRISSGAAWNIQQKSSSKGTDNVGMHSYAPFKIRRQESSSKPGEGVSRKNYPPRKPLAAGPSQTLGSKAHEDRPQRSIVLKSKERKASKGNCARPSVTSAAEIYGSQRPTTGKKIRNHFSSETMSRSSVLKRVTDPKTHPNDPRGKLVKGAQRNGPKGSAALPRTTSKCHQVNFANWESLGLERDGVRGSDGNSDDAAAPSREKGVLAERRNGDCVSTVQQGPPFLHKLCQEMTRETPTDQTRSESNRSSSPKELRDVRAGEDHVDSSPSQERVLESESCKREAICIPPRSPAGCRCSELLSYCVCEIEEGQGIGFPGKTAALLKSLDGEQSDDEFTNSSHSSSARSSGWSYEQMGENITLKEDVNPKMETFLQKLLKAPENGTIPQEVSHQYEKQK</sequence>
<accession>A0A6I9XL09</accession>
<feature type="compositionally biased region" description="Basic and acidic residues" evidence="1">
    <location>
        <begin position="205"/>
        <end position="218"/>
    </location>
</feature>
<feature type="compositionally biased region" description="Basic and acidic residues" evidence="1">
    <location>
        <begin position="274"/>
        <end position="286"/>
    </location>
</feature>
<organism evidence="2 3">
    <name type="scientific">Thamnophis sirtalis</name>
    <dbReference type="NCBI Taxonomy" id="35019"/>
    <lineage>
        <taxon>Eukaryota</taxon>
        <taxon>Metazoa</taxon>
        <taxon>Chordata</taxon>
        <taxon>Craniata</taxon>
        <taxon>Vertebrata</taxon>
        <taxon>Euteleostomi</taxon>
        <taxon>Lepidosauria</taxon>
        <taxon>Squamata</taxon>
        <taxon>Bifurcata</taxon>
        <taxon>Unidentata</taxon>
        <taxon>Episquamata</taxon>
        <taxon>Toxicofera</taxon>
        <taxon>Serpentes</taxon>
        <taxon>Colubroidea</taxon>
        <taxon>Colubridae</taxon>
        <taxon>Natricinae</taxon>
        <taxon>Thamnophis</taxon>
    </lineage>
</organism>
<dbReference type="OrthoDB" id="19174at2759"/>
<protein>
    <submittedName>
        <fullName evidence="3">Uncharacterized protein LOC106540784</fullName>
    </submittedName>
</protein>
<gene>
    <name evidence="3" type="primary">LOC106540784</name>
</gene>
<proteinExistence type="predicted"/>
<feature type="region of interest" description="Disordered" evidence="1">
    <location>
        <begin position="402"/>
        <end position="424"/>
    </location>
</feature>
<feature type="compositionally biased region" description="Basic and acidic residues" evidence="1">
    <location>
        <begin position="141"/>
        <end position="160"/>
    </location>
</feature>
<feature type="compositionally biased region" description="Basic and acidic residues" evidence="1">
    <location>
        <begin position="302"/>
        <end position="339"/>
    </location>
</feature>
<feature type="compositionally biased region" description="Polar residues" evidence="1">
    <location>
        <begin position="83"/>
        <end position="93"/>
    </location>
</feature>
<feature type="compositionally biased region" description="Low complexity" evidence="1">
    <location>
        <begin position="412"/>
        <end position="424"/>
    </location>
</feature>
<name>A0A6I9XL09_9SAUR</name>
<evidence type="ECO:0000313" key="2">
    <source>
        <dbReference type="Proteomes" id="UP000504617"/>
    </source>
</evidence>
<dbReference type="KEGG" id="tsr:106540784"/>
<feature type="compositionally biased region" description="Polar residues" evidence="1">
    <location>
        <begin position="237"/>
        <end position="249"/>
    </location>
</feature>
<dbReference type="AlphaFoldDB" id="A0A6I9XL09"/>
<evidence type="ECO:0000313" key="3">
    <source>
        <dbReference type="RefSeq" id="XP_013911508.1"/>
    </source>
</evidence>
<reference evidence="3" key="1">
    <citation type="submission" date="2025-08" db="UniProtKB">
        <authorList>
            <consortium name="RefSeq"/>
        </authorList>
    </citation>
    <scope>IDENTIFICATION</scope>
    <source>
        <tissue evidence="3">Skeletal muscle</tissue>
    </source>
</reference>
<dbReference type="GeneID" id="106540784"/>
<dbReference type="RefSeq" id="XP_013911508.1">
    <property type="nucleotide sequence ID" value="XM_014056033.1"/>
</dbReference>
<feature type="region of interest" description="Disordered" evidence="1">
    <location>
        <begin position="1"/>
        <end position="351"/>
    </location>
</feature>
<keyword evidence="2" id="KW-1185">Reference proteome</keyword>